<keyword evidence="2" id="KW-0808">Transferase</keyword>
<dbReference type="PROSITE" id="PS51186">
    <property type="entry name" value="GNAT"/>
    <property type="match status" value="1"/>
</dbReference>
<dbReference type="InterPro" id="IPR029058">
    <property type="entry name" value="AB_hydrolase_fold"/>
</dbReference>
<dbReference type="PANTHER" id="PTHR43792:SF1">
    <property type="entry name" value="N-ACETYLTRANSFERASE DOMAIN-CONTAINING PROTEIN"/>
    <property type="match status" value="1"/>
</dbReference>
<name>A0A1M5UXJ3_9CLOT</name>
<evidence type="ECO:0000259" key="1">
    <source>
        <dbReference type="PROSITE" id="PS51186"/>
    </source>
</evidence>
<dbReference type="STRING" id="1121306.SAMN02745196_00990"/>
<keyword evidence="3" id="KW-1185">Reference proteome</keyword>
<dbReference type="EMBL" id="FQXP01000004">
    <property type="protein sequence ID" value="SHH67712.1"/>
    <property type="molecule type" value="Genomic_DNA"/>
</dbReference>
<feature type="domain" description="N-acetyltransferase" evidence="1">
    <location>
        <begin position="611"/>
        <end position="763"/>
    </location>
</feature>
<sequence length="763" mass="90052">MKRIFYYLCNSYEELAVHSPEELWSKYEGNKLKNISNETKKSNNVECISAYSQDYIYFLLKCKQEKIINRDRAYQNGDGFHFVIAKPQNDGMASHEFYVIGVSPLNDNDRRIITWYKDINIDFKVLRDSEIEYKILNGYTYFTVKINWKDIEPYKPYIYGNYGFNISYVQAVRDEKEVFILKDDEGIQEEESLREYEIFEFEYPNSDFFIIDVDKCNLKVGEFLNVIISKFSLNKEEAKLKLYINDKELKEENITFVNGINKIEIPIRDYEFNKGKNKIKILIKLQEMEKRKDFNITLYDEEELHFIKSKIDTLKSKTSSNSFIKESLTSIEFYYKELKDKIRKLKSYEEFNEIEKSKEILYKSIEEMEKGNDLFKVGYKLRLGFRANVDSTLQAYSLYIPSSCKDNRIIGLMVCLHGSGSDDISVLSNELYLKIAEEKRIILLAPLARGKSNCYCPVEAIEDTIDITKRIKKLFNLENKITILQGFSMGGYGALRIFDYKKEIFQGVAIFSGHYDLGKEFGFIDAKNYIEDNNIKAFEYANMIIYHGEEDLNCNYNEVQKFIDKLKNVNLRLEVKISKCGHKSLTEEWYNSFKSWIETIDKDIILETNRLILRNFKDDDLDILCEYRNDINCSRYQSWSNTSREYLRNFIKNEKVKTLNSSRIQLAIANKNTKELLGDIYIAFKNKTITLGYTISTKNQRRGYAYEILQGSIEYLFNIFPEYEIVCMVHPENKASKNLLKKLDFKNEGYEEQINSIIYSMKR</sequence>
<dbReference type="Gene3D" id="3.40.50.1820">
    <property type="entry name" value="alpha/beta hydrolase"/>
    <property type="match status" value="1"/>
</dbReference>
<dbReference type="InterPro" id="IPR000182">
    <property type="entry name" value="GNAT_dom"/>
</dbReference>
<dbReference type="SUPFAM" id="SSF49344">
    <property type="entry name" value="CBD9-like"/>
    <property type="match status" value="1"/>
</dbReference>
<dbReference type="OrthoDB" id="9785602at2"/>
<dbReference type="RefSeq" id="WP_072830698.1">
    <property type="nucleotide sequence ID" value="NZ_FQXP01000004.1"/>
</dbReference>
<protein>
    <submittedName>
        <fullName evidence="2">Protein N-acetyltransferase, RimJ/RimL family</fullName>
    </submittedName>
</protein>
<dbReference type="AlphaFoldDB" id="A0A1M5UXJ3"/>
<organism evidence="2 3">
    <name type="scientific">Clostridium collagenovorans DSM 3089</name>
    <dbReference type="NCBI Taxonomy" id="1121306"/>
    <lineage>
        <taxon>Bacteria</taxon>
        <taxon>Bacillati</taxon>
        <taxon>Bacillota</taxon>
        <taxon>Clostridia</taxon>
        <taxon>Eubacteriales</taxon>
        <taxon>Clostridiaceae</taxon>
        <taxon>Clostridium</taxon>
    </lineage>
</organism>
<dbReference type="Proteomes" id="UP000184526">
    <property type="component" value="Unassembled WGS sequence"/>
</dbReference>
<dbReference type="PANTHER" id="PTHR43792">
    <property type="entry name" value="GNAT FAMILY, PUTATIVE (AFU_ORTHOLOGUE AFUA_3G00765)-RELATED-RELATED"/>
    <property type="match status" value="1"/>
</dbReference>
<dbReference type="Gene3D" id="3.40.630.30">
    <property type="match status" value="1"/>
</dbReference>
<dbReference type="SUPFAM" id="SSF55729">
    <property type="entry name" value="Acyl-CoA N-acyltransferases (Nat)"/>
    <property type="match status" value="1"/>
</dbReference>
<dbReference type="CDD" id="cd00241">
    <property type="entry name" value="DOMON_like"/>
    <property type="match status" value="1"/>
</dbReference>
<dbReference type="Pfam" id="PF13302">
    <property type="entry name" value="Acetyltransf_3"/>
    <property type="match status" value="1"/>
</dbReference>
<dbReference type="InterPro" id="IPR051531">
    <property type="entry name" value="N-acetyltransferase"/>
</dbReference>
<dbReference type="InterPro" id="IPR016181">
    <property type="entry name" value="Acyl_CoA_acyltransferase"/>
</dbReference>
<dbReference type="SUPFAM" id="SSF53474">
    <property type="entry name" value="alpha/beta-Hydrolases"/>
    <property type="match status" value="1"/>
</dbReference>
<reference evidence="2 3" key="1">
    <citation type="submission" date="2016-11" db="EMBL/GenBank/DDBJ databases">
        <authorList>
            <person name="Jaros S."/>
            <person name="Januszkiewicz K."/>
            <person name="Wedrychowicz H."/>
        </authorList>
    </citation>
    <scope>NUCLEOTIDE SEQUENCE [LARGE SCALE GENOMIC DNA]</scope>
    <source>
        <strain evidence="2 3">DSM 3089</strain>
    </source>
</reference>
<dbReference type="GO" id="GO:0016747">
    <property type="term" value="F:acyltransferase activity, transferring groups other than amino-acyl groups"/>
    <property type="evidence" value="ECO:0007669"/>
    <property type="project" value="InterPro"/>
</dbReference>
<dbReference type="Gene3D" id="2.60.40.1190">
    <property type="match status" value="1"/>
</dbReference>
<accession>A0A1M5UXJ3</accession>
<evidence type="ECO:0000313" key="2">
    <source>
        <dbReference type="EMBL" id="SHH67712.1"/>
    </source>
</evidence>
<evidence type="ECO:0000313" key="3">
    <source>
        <dbReference type="Proteomes" id="UP000184526"/>
    </source>
</evidence>
<proteinExistence type="predicted"/>
<gene>
    <name evidence="2" type="ORF">SAMN02745196_00990</name>
</gene>